<keyword evidence="4" id="KW-0539">Nucleus</keyword>
<gene>
    <name evidence="7" type="ORF">K7432_005385</name>
</gene>
<feature type="compositionally biased region" description="Basic and acidic residues" evidence="5">
    <location>
        <begin position="194"/>
        <end position="204"/>
    </location>
</feature>
<comment type="subcellular location">
    <subcellularLocation>
        <location evidence="1">Nucleus</location>
    </subcellularLocation>
</comment>
<feature type="region of interest" description="Disordered" evidence="5">
    <location>
        <begin position="194"/>
        <end position="281"/>
    </location>
</feature>
<evidence type="ECO:0000256" key="4">
    <source>
        <dbReference type="ARBA" id="ARBA00023242"/>
    </source>
</evidence>
<dbReference type="PANTHER" id="PTHR33572:SF18">
    <property type="entry name" value="SPORE DEVELOPMENT REGULATOR VOSA"/>
    <property type="match status" value="1"/>
</dbReference>
<accession>A0ABR2WWM6</accession>
<organism evidence="7 8">
    <name type="scientific">Basidiobolus ranarum</name>
    <dbReference type="NCBI Taxonomy" id="34480"/>
    <lineage>
        <taxon>Eukaryota</taxon>
        <taxon>Fungi</taxon>
        <taxon>Fungi incertae sedis</taxon>
        <taxon>Zoopagomycota</taxon>
        <taxon>Entomophthoromycotina</taxon>
        <taxon>Basidiobolomycetes</taxon>
        <taxon>Basidiobolales</taxon>
        <taxon>Basidiobolaceae</taxon>
        <taxon>Basidiobolus</taxon>
    </lineage>
</organism>
<feature type="compositionally biased region" description="Polar residues" evidence="5">
    <location>
        <begin position="251"/>
        <end position="270"/>
    </location>
</feature>
<evidence type="ECO:0000313" key="8">
    <source>
        <dbReference type="Proteomes" id="UP001479436"/>
    </source>
</evidence>
<dbReference type="PANTHER" id="PTHR33572">
    <property type="entry name" value="SPORE DEVELOPMENT REGULATOR VOSA"/>
    <property type="match status" value="1"/>
</dbReference>
<dbReference type="Proteomes" id="UP001479436">
    <property type="component" value="Unassembled WGS sequence"/>
</dbReference>
<evidence type="ECO:0000256" key="5">
    <source>
        <dbReference type="SAM" id="MobiDB-lite"/>
    </source>
</evidence>
<proteinExistence type="predicted"/>
<evidence type="ECO:0000313" key="7">
    <source>
        <dbReference type="EMBL" id="KAK9765905.1"/>
    </source>
</evidence>
<dbReference type="InterPro" id="IPR037525">
    <property type="entry name" value="Velvet_dom"/>
</dbReference>
<feature type="domain" description="Velvet" evidence="6">
    <location>
        <begin position="22"/>
        <end position="192"/>
    </location>
</feature>
<dbReference type="PROSITE" id="PS51821">
    <property type="entry name" value="VELVET"/>
    <property type="match status" value="1"/>
</dbReference>
<keyword evidence="8" id="KW-1185">Reference proteome</keyword>
<keyword evidence="2" id="KW-0805">Transcription regulation</keyword>
<evidence type="ECO:0000256" key="3">
    <source>
        <dbReference type="ARBA" id="ARBA00023163"/>
    </source>
</evidence>
<evidence type="ECO:0000259" key="6">
    <source>
        <dbReference type="PROSITE" id="PS51821"/>
    </source>
</evidence>
<keyword evidence="3" id="KW-0804">Transcription</keyword>
<sequence>MAKSLPIATNGYRFLPDLESLGYKAGGKYSLIVRQQPKQARLCSSKEKVDRRPIDPPPIVQIKVNGYEDNDDYLQNPYFIMYASLVPVNPSNTAPLSPRTLTGTLASSLYKLKDVDNTDGGFFVFSDISVRVEGQFRLKFSLFEIINFSAVPLATIFSDTFTVYPPKMFPGMAESTFLSRSFSDQGVRIRIRKEYRSKARHNSEDSLESNPGKRRSTEEVVYPSQHRKISTSGEKPSQISIEKTNNKGMERSQSILSSNSESDTKTSGNSPILHGDAHTFKPLSVPREIQEIFKESRLEFRANQSEEIPWRRPSFTKDEEQSFELLFDSYLRERKIPHCSAKCH</sequence>
<dbReference type="Gene3D" id="2.60.40.3960">
    <property type="entry name" value="Velvet domain"/>
    <property type="match status" value="1"/>
</dbReference>
<dbReference type="EMBL" id="JASJQH010000211">
    <property type="protein sequence ID" value="KAK9765905.1"/>
    <property type="molecule type" value="Genomic_DNA"/>
</dbReference>
<evidence type="ECO:0000256" key="2">
    <source>
        <dbReference type="ARBA" id="ARBA00023015"/>
    </source>
</evidence>
<feature type="compositionally biased region" description="Polar residues" evidence="5">
    <location>
        <begin position="230"/>
        <end position="243"/>
    </location>
</feature>
<dbReference type="InterPro" id="IPR038491">
    <property type="entry name" value="Velvet_dom_sf"/>
</dbReference>
<evidence type="ECO:0000256" key="1">
    <source>
        <dbReference type="ARBA" id="ARBA00004123"/>
    </source>
</evidence>
<protein>
    <recommendedName>
        <fullName evidence="6">Velvet domain-containing protein</fullName>
    </recommendedName>
</protein>
<dbReference type="Pfam" id="PF11754">
    <property type="entry name" value="Velvet"/>
    <property type="match status" value="2"/>
</dbReference>
<name>A0ABR2WWM6_9FUNG</name>
<reference evidence="7 8" key="1">
    <citation type="submission" date="2023-04" db="EMBL/GenBank/DDBJ databases">
        <title>Genome of Basidiobolus ranarum AG-B5.</title>
        <authorList>
            <person name="Stajich J.E."/>
            <person name="Carter-House D."/>
            <person name="Gryganskyi A."/>
        </authorList>
    </citation>
    <scope>NUCLEOTIDE SEQUENCE [LARGE SCALE GENOMIC DNA]</scope>
    <source>
        <strain evidence="7 8">AG-B5</strain>
    </source>
</reference>
<dbReference type="InterPro" id="IPR021740">
    <property type="entry name" value="Velvet"/>
</dbReference>
<comment type="caution">
    <text evidence="7">The sequence shown here is derived from an EMBL/GenBank/DDBJ whole genome shotgun (WGS) entry which is preliminary data.</text>
</comment>